<evidence type="ECO:0000313" key="3">
    <source>
        <dbReference type="Proteomes" id="UP000314294"/>
    </source>
</evidence>
<accession>A0A4Z2IVG7</accession>
<evidence type="ECO:0000313" key="2">
    <source>
        <dbReference type="EMBL" id="TNN81747.1"/>
    </source>
</evidence>
<feature type="region of interest" description="Disordered" evidence="1">
    <location>
        <begin position="73"/>
        <end position="95"/>
    </location>
</feature>
<sequence length="95" mass="10219">MAYSPLSSSTSFLSSRVPVARSSENLSVYPGSAMVVLVEVMMFAPLKLQLTERNGLSGGWRVVVNVTLPASAPLRGPRGKIPSPTHTPNHTQLRM</sequence>
<keyword evidence="3" id="KW-1185">Reference proteome</keyword>
<comment type="caution">
    <text evidence="2">The sequence shown here is derived from an EMBL/GenBank/DDBJ whole genome shotgun (WGS) entry which is preliminary data.</text>
</comment>
<proteinExistence type="predicted"/>
<evidence type="ECO:0000256" key="1">
    <source>
        <dbReference type="SAM" id="MobiDB-lite"/>
    </source>
</evidence>
<dbReference type="EMBL" id="SRLO01000045">
    <property type="protein sequence ID" value="TNN81747.1"/>
    <property type="molecule type" value="Genomic_DNA"/>
</dbReference>
<protein>
    <submittedName>
        <fullName evidence="2">Uncharacterized protein</fullName>
    </submittedName>
</protein>
<dbReference type="Proteomes" id="UP000314294">
    <property type="component" value="Unassembled WGS sequence"/>
</dbReference>
<dbReference type="AlphaFoldDB" id="A0A4Z2IVG7"/>
<feature type="compositionally biased region" description="Polar residues" evidence="1">
    <location>
        <begin position="84"/>
        <end position="95"/>
    </location>
</feature>
<reference evidence="2 3" key="1">
    <citation type="submission" date="2019-03" db="EMBL/GenBank/DDBJ databases">
        <title>First draft genome of Liparis tanakae, snailfish: a comprehensive survey of snailfish specific genes.</title>
        <authorList>
            <person name="Kim W."/>
            <person name="Song I."/>
            <person name="Jeong J.-H."/>
            <person name="Kim D."/>
            <person name="Kim S."/>
            <person name="Ryu S."/>
            <person name="Song J.Y."/>
            <person name="Lee S.K."/>
        </authorList>
    </citation>
    <scope>NUCLEOTIDE SEQUENCE [LARGE SCALE GENOMIC DNA]</scope>
    <source>
        <tissue evidence="2">Muscle</tissue>
    </source>
</reference>
<gene>
    <name evidence="2" type="ORF">EYF80_008193</name>
</gene>
<name>A0A4Z2IVG7_9TELE</name>
<organism evidence="2 3">
    <name type="scientific">Liparis tanakae</name>
    <name type="common">Tanaka's snailfish</name>
    <dbReference type="NCBI Taxonomy" id="230148"/>
    <lineage>
        <taxon>Eukaryota</taxon>
        <taxon>Metazoa</taxon>
        <taxon>Chordata</taxon>
        <taxon>Craniata</taxon>
        <taxon>Vertebrata</taxon>
        <taxon>Euteleostomi</taxon>
        <taxon>Actinopterygii</taxon>
        <taxon>Neopterygii</taxon>
        <taxon>Teleostei</taxon>
        <taxon>Neoteleostei</taxon>
        <taxon>Acanthomorphata</taxon>
        <taxon>Eupercaria</taxon>
        <taxon>Perciformes</taxon>
        <taxon>Cottioidei</taxon>
        <taxon>Cottales</taxon>
        <taxon>Liparidae</taxon>
        <taxon>Liparis</taxon>
    </lineage>
</organism>